<evidence type="ECO:0000313" key="1">
    <source>
        <dbReference type="EMBL" id="TGO32999.1"/>
    </source>
</evidence>
<evidence type="ECO:0000313" key="2">
    <source>
        <dbReference type="Proteomes" id="UP000297814"/>
    </source>
</evidence>
<dbReference type="AlphaFoldDB" id="A0A4Z1GD74"/>
<sequence>MSAPSMSNDLVHCQGKIFMTVPSAKTSLESPELVATPVTFYVDFKVFPVAFAPLPSGSAFLSHPRVPLKFSE</sequence>
<name>A0A4Z1GD74_9HELO</name>
<proteinExistence type="predicted"/>
<dbReference type="EMBL" id="PQXK01000274">
    <property type="protein sequence ID" value="TGO32999.1"/>
    <property type="molecule type" value="Genomic_DNA"/>
</dbReference>
<keyword evidence="2" id="KW-1185">Reference proteome</keyword>
<protein>
    <submittedName>
        <fullName evidence="1">Uncharacterized protein</fullName>
    </submittedName>
</protein>
<accession>A0A4Z1GD74</accession>
<organism evidence="1 2">
    <name type="scientific">Botrytis hyacinthi</name>
    <dbReference type="NCBI Taxonomy" id="278943"/>
    <lineage>
        <taxon>Eukaryota</taxon>
        <taxon>Fungi</taxon>
        <taxon>Dikarya</taxon>
        <taxon>Ascomycota</taxon>
        <taxon>Pezizomycotina</taxon>
        <taxon>Leotiomycetes</taxon>
        <taxon>Helotiales</taxon>
        <taxon>Sclerotiniaceae</taxon>
        <taxon>Botrytis</taxon>
    </lineage>
</organism>
<reference evidence="1 2" key="1">
    <citation type="submission" date="2017-12" db="EMBL/GenBank/DDBJ databases">
        <title>Comparative genomics of Botrytis spp.</title>
        <authorList>
            <person name="Valero-Jimenez C.A."/>
            <person name="Tapia P."/>
            <person name="Veloso J."/>
            <person name="Silva-Moreno E."/>
            <person name="Staats M."/>
            <person name="Valdes J.H."/>
            <person name="Van Kan J.A.L."/>
        </authorList>
    </citation>
    <scope>NUCLEOTIDE SEQUENCE [LARGE SCALE GENOMIC DNA]</scope>
    <source>
        <strain evidence="1 2">Bh0001</strain>
    </source>
</reference>
<dbReference type="Proteomes" id="UP000297814">
    <property type="component" value="Unassembled WGS sequence"/>
</dbReference>
<gene>
    <name evidence="1" type="ORF">BHYA_0274g00130</name>
</gene>
<comment type="caution">
    <text evidence="1">The sequence shown here is derived from an EMBL/GenBank/DDBJ whole genome shotgun (WGS) entry which is preliminary data.</text>
</comment>